<name>A0A4C1U7R4_EUMVA</name>
<keyword evidence="2" id="KW-1185">Reference proteome</keyword>
<reference evidence="1 2" key="1">
    <citation type="journal article" date="2019" name="Commun. Biol.">
        <title>The bagworm genome reveals a unique fibroin gene that provides high tensile strength.</title>
        <authorList>
            <person name="Kono N."/>
            <person name="Nakamura H."/>
            <person name="Ohtoshi R."/>
            <person name="Tomita M."/>
            <person name="Numata K."/>
            <person name="Arakawa K."/>
        </authorList>
    </citation>
    <scope>NUCLEOTIDE SEQUENCE [LARGE SCALE GENOMIC DNA]</scope>
</reference>
<accession>A0A4C1U7R4</accession>
<evidence type="ECO:0000313" key="1">
    <source>
        <dbReference type="EMBL" id="GBP22369.1"/>
    </source>
</evidence>
<protein>
    <submittedName>
        <fullName evidence="1">Uncharacterized protein</fullName>
    </submittedName>
</protein>
<dbReference type="AlphaFoldDB" id="A0A4C1U7R4"/>
<gene>
    <name evidence="1" type="ORF">EVAR_11885_1</name>
</gene>
<evidence type="ECO:0000313" key="2">
    <source>
        <dbReference type="Proteomes" id="UP000299102"/>
    </source>
</evidence>
<comment type="caution">
    <text evidence="1">The sequence shown here is derived from an EMBL/GenBank/DDBJ whole genome shotgun (WGS) entry which is preliminary data.</text>
</comment>
<dbReference type="EMBL" id="BGZK01000139">
    <property type="protein sequence ID" value="GBP22369.1"/>
    <property type="molecule type" value="Genomic_DNA"/>
</dbReference>
<proteinExistence type="predicted"/>
<dbReference type="Proteomes" id="UP000299102">
    <property type="component" value="Unassembled WGS sequence"/>
</dbReference>
<dbReference type="OrthoDB" id="412981at2759"/>
<organism evidence="1 2">
    <name type="scientific">Eumeta variegata</name>
    <name type="common">Bagworm moth</name>
    <name type="synonym">Eumeta japonica</name>
    <dbReference type="NCBI Taxonomy" id="151549"/>
    <lineage>
        <taxon>Eukaryota</taxon>
        <taxon>Metazoa</taxon>
        <taxon>Ecdysozoa</taxon>
        <taxon>Arthropoda</taxon>
        <taxon>Hexapoda</taxon>
        <taxon>Insecta</taxon>
        <taxon>Pterygota</taxon>
        <taxon>Neoptera</taxon>
        <taxon>Endopterygota</taxon>
        <taxon>Lepidoptera</taxon>
        <taxon>Glossata</taxon>
        <taxon>Ditrysia</taxon>
        <taxon>Tineoidea</taxon>
        <taxon>Psychidae</taxon>
        <taxon>Oiketicinae</taxon>
        <taxon>Eumeta</taxon>
    </lineage>
</organism>
<sequence length="88" mass="9804">MMADNCVGVRKGTGFVLIPTPCCLLDDRRLLQNSEDYGYEVIGPDTPSHVPTDPCFEADEPDIVLCNVLSFLIHVEVLYDVDISISRF</sequence>